<keyword evidence="3" id="KW-1133">Transmembrane helix</keyword>
<comment type="caution">
    <text evidence="6">The sequence shown here is derived from an EMBL/GenBank/DDBJ whole genome shotgun (WGS) entry which is preliminary data.</text>
</comment>
<dbReference type="PIRSF" id="PIRSF031804">
    <property type="entry name" value="UCP031804"/>
    <property type="match status" value="1"/>
</dbReference>
<accession>A0A315ZBU3</accession>
<proteinExistence type="predicted"/>
<evidence type="ECO:0000313" key="7">
    <source>
        <dbReference type="Proteomes" id="UP000245535"/>
    </source>
</evidence>
<dbReference type="Proteomes" id="UP000245535">
    <property type="component" value="Unassembled WGS sequence"/>
</dbReference>
<comment type="subcellular location">
    <subcellularLocation>
        <location evidence="1">Endomembrane system</location>
        <topology evidence="1">Multi-pass membrane protein</topology>
    </subcellularLocation>
</comment>
<dbReference type="OrthoDB" id="9800034at2"/>
<protein>
    <submittedName>
        <fullName evidence="6">Uncharacterized protein DUF1232</fullName>
    </submittedName>
</protein>
<keyword evidence="4" id="KW-0472">Membrane</keyword>
<dbReference type="AlphaFoldDB" id="A0A315ZBU3"/>
<dbReference type="EMBL" id="QGDO01000002">
    <property type="protein sequence ID" value="PWJ43046.1"/>
    <property type="molecule type" value="Genomic_DNA"/>
</dbReference>
<evidence type="ECO:0000259" key="5">
    <source>
        <dbReference type="Pfam" id="PF06803"/>
    </source>
</evidence>
<dbReference type="GO" id="GO:0012505">
    <property type="term" value="C:endomembrane system"/>
    <property type="evidence" value="ECO:0007669"/>
    <property type="project" value="UniProtKB-SubCell"/>
</dbReference>
<name>A0A315ZBU3_SEDFL</name>
<gene>
    <name evidence="6" type="ORF">BC781_102594</name>
</gene>
<evidence type="ECO:0000256" key="1">
    <source>
        <dbReference type="ARBA" id="ARBA00004127"/>
    </source>
</evidence>
<evidence type="ECO:0000256" key="2">
    <source>
        <dbReference type="ARBA" id="ARBA00022692"/>
    </source>
</evidence>
<dbReference type="RefSeq" id="WP_109617257.1">
    <property type="nucleotide sequence ID" value="NZ_QGDO01000002.1"/>
</dbReference>
<evidence type="ECO:0000313" key="6">
    <source>
        <dbReference type="EMBL" id="PWJ43046.1"/>
    </source>
</evidence>
<organism evidence="6 7">
    <name type="scientific">Sediminitomix flava</name>
    <dbReference type="NCBI Taxonomy" id="379075"/>
    <lineage>
        <taxon>Bacteria</taxon>
        <taxon>Pseudomonadati</taxon>
        <taxon>Bacteroidota</taxon>
        <taxon>Cytophagia</taxon>
        <taxon>Cytophagales</taxon>
        <taxon>Flammeovirgaceae</taxon>
        <taxon>Sediminitomix</taxon>
    </lineage>
</organism>
<dbReference type="Pfam" id="PF06803">
    <property type="entry name" value="DUF1232"/>
    <property type="match status" value="1"/>
</dbReference>
<evidence type="ECO:0000256" key="3">
    <source>
        <dbReference type="ARBA" id="ARBA00022989"/>
    </source>
</evidence>
<feature type="domain" description="DUF1232" evidence="5">
    <location>
        <begin position="48"/>
        <end position="82"/>
    </location>
</feature>
<evidence type="ECO:0000256" key="4">
    <source>
        <dbReference type="ARBA" id="ARBA00023136"/>
    </source>
</evidence>
<reference evidence="6 7" key="1">
    <citation type="submission" date="2018-03" db="EMBL/GenBank/DDBJ databases">
        <title>Genomic Encyclopedia of Archaeal and Bacterial Type Strains, Phase II (KMG-II): from individual species to whole genera.</title>
        <authorList>
            <person name="Goeker M."/>
        </authorList>
    </citation>
    <scope>NUCLEOTIDE SEQUENCE [LARGE SCALE GENOMIC DNA]</scope>
    <source>
        <strain evidence="6 7">DSM 28229</strain>
    </source>
</reference>
<keyword evidence="2" id="KW-0812">Transmembrane</keyword>
<keyword evidence="7" id="KW-1185">Reference proteome</keyword>
<dbReference type="InterPro" id="IPR016983">
    <property type="entry name" value="UCP031804"/>
</dbReference>
<dbReference type="InterPro" id="IPR010652">
    <property type="entry name" value="DUF1232"/>
</dbReference>
<sequence>MEEKQQKKLARRLDKKISANVQKLGSKLVYQLLKMYYAAIDKDTPVWAKSIIFSALVYFVLPLDMIPDFIPVTGFTDDISALGLALVQVGSQISDEHKSLAKKRTEAWFGSSEVLEIEE</sequence>